<dbReference type="PANTHER" id="PTHR46268:SF6">
    <property type="entry name" value="UNIVERSAL STRESS PROTEIN UP12"/>
    <property type="match status" value="1"/>
</dbReference>
<dbReference type="EMBL" id="BARS01052180">
    <property type="protein sequence ID" value="GAG51988.1"/>
    <property type="molecule type" value="Genomic_DNA"/>
</dbReference>
<name>X0YUL6_9ZZZZ</name>
<evidence type="ECO:0000313" key="3">
    <source>
        <dbReference type="EMBL" id="GAG51988.1"/>
    </source>
</evidence>
<protein>
    <recommendedName>
        <fullName evidence="2">UspA domain-containing protein</fullName>
    </recommendedName>
</protein>
<comment type="similarity">
    <text evidence="1">Belongs to the universal stress protein A family.</text>
</comment>
<dbReference type="InterPro" id="IPR006016">
    <property type="entry name" value="UspA"/>
</dbReference>
<organism evidence="3">
    <name type="scientific">marine sediment metagenome</name>
    <dbReference type="NCBI Taxonomy" id="412755"/>
    <lineage>
        <taxon>unclassified sequences</taxon>
        <taxon>metagenomes</taxon>
        <taxon>ecological metagenomes</taxon>
    </lineage>
</organism>
<dbReference type="AlphaFoldDB" id="X0YUL6"/>
<dbReference type="Pfam" id="PF00582">
    <property type="entry name" value="Usp"/>
    <property type="match status" value="1"/>
</dbReference>
<dbReference type="InterPro" id="IPR014729">
    <property type="entry name" value="Rossmann-like_a/b/a_fold"/>
</dbReference>
<dbReference type="CDD" id="cd00293">
    <property type="entry name" value="USP-like"/>
    <property type="match status" value="1"/>
</dbReference>
<comment type="caution">
    <text evidence="3">The sequence shown here is derived from an EMBL/GenBank/DDBJ whole genome shotgun (WGS) entry which is preliminary data.</text>
</comment>
<gene>
    <name evidence="3" type="ORF">S01H1_77618</name>
</gene>
<evidence type="ECO:0000256" key="1">
    <source>
        <dbReference type="ARBA" id="ARBA00008791"/>
    </source>
</evidence>
<dbReference type="PRINTS" id="PR01438">
    <property type="entry name" value="UNVRSLSTRESS"/>
</dbReference>
<reference evidence="3" key="1">
    <citation type="journal article" date="2014" name="Front. Microbiol.">
        <title>High frequency of phylogenetically diverse reductive dehalogenase-homologous genes in deep subseafloor sedimentary metagenomes.</title>
        <authorList>
            <person name="Kawai M."/>
            <person name="Futagami T."/>
            <person name="Toyoda A."/>
            <person name="Takaki Y."/>
            <person name="Nishi S."/>
            <person name="Hori S."/>
            <person name="Arai W."/>
            <person name="Tsubouchi T."/>
            <person name="Morono Y."/>
            <person name="Uchiyama I."/>
            <person name="Ito T."/>
            <person name="Fujiyama A."/>
            <person name="Inagaki F."/>
            <person name="Takami H."/>
        </authorList>
    </citation>
    <scope>NUCLEOTIDE SEQUENCE</scope>
    <source>
        <strain evidence="3">Expedition CK06-06</strain>
    </source>
</reference>
<evidence type="ECO:0000259" key="2">
    <source>
        <dbReference type="Pfam" id="PF00582"/>
    </source>
</evidence>
<dbReference type="InterPro" id="IPR006015">
    <property type="entry name" value="Universal_stress_UspA"/>
</dbReference>
<dbReference type="Gene3D" id="3.40.50.620">
    <property type="entry name" value="HUPs"/>
    <property type="match status" value="1"/>
</dbReference>
<sequence>MSHMYKRLLVAVDGSELSYKALAHVVAIAETFGSELKIVTVVPHQRYYSGITGSSHNENIFFDIQDKLVPIYRKILTNAEAKVKSENPDMNVSTILMEGQPSIIIVEVAEKEECDMIIMGCRRLGGILSLLEENTSRSVINTSKIPVMIIM</sequence>
<accession>X0YUL6</accession>
<feature type="domain" description="UspA" evidence="2">
    <location>
        <begin position="4"/>
        <end position="150"/>
    </location>
</feature>
<dbReference type="SUPFAM" id="SSF52402">
    <property type="entry name" value="Adenine nucleotide alpha hydrolases-like"/>
    <property type="match status" value="1"/>
</dbReference>
<dbReference type="PANTHER" id="PTHR46268">
    <property type="entry name" value="STRESS RESPONSE PROTEIN NHAX"/>
    <property type="match status" value="1"/>
</dbReference>
<proteinExistence type="inferred from homology"/>